<reference evidence="1 2" key="1">
    <citation type="submission" date="2016-01" db="EMBL/GenBank/DDBJ databases">
        <title>The new phylogeny of the genus Mycobacterium.</title>
        <authorList>
            <person name="Tarcisio F."/>
            <person name="Conor M."/>
            <person name="Antonella G."/>
            <person name="Elisabetta G."/>
            <person name="Giulia F.S."/>
            <person name="Sara T."/>
            <person name="Anna F."/>
            <person name="Clotilde B."/>
            <person name="Roberto B."/>
            <person name="Veronica D.S."/>
            <person name="Fabio R."/>
            <person name="Monica P."/>
            <person name="Olivier J."/>
            <person name="Enrico T."/>
            <person name="Nicola S."/>
        </authorList>
    </citation>
    <scope>NUCLEOTIDE SEQUENCE [LARGE SCALE GENOMIC DNA]</scope>
    <source>
        <strain evidence="1 2">DSM 45166</strain>
    </source>
</reference>
<gene>
    <name evidence="1" type="ORF">AWC14_17565</name>
</gene>
<accession>A0A1X1XAH0</accession>
<evidence type="ECO:0000313" key="1">
    <source>
        <dbReference type="EMBL" id="ORV95832.1"/>
    </source>
</evidence>
<sequence length="67" mass="7558">MTLERFTGPFAIGDRVRWESGGKGHFGTVENIIRGADGRHLLVRHGRDPLIYVHESRAEHTEMTGET</sequence>
<evidence type="ECO:0000313" key="2">
    <source>
        <dbReference type="Proteomes" id="UP000193487"/>
    </source>
</evidence>
<protein>
    <recommendedName>
        <fullName evidence="3">Hypervirulence associated protein TUDOR domain-containing protein</fullName>
    </recommendedName>
</protein>
<dbReference type="EMBL" id="LQPE01000179">
    <property type="protein sequence ID" value="ORV95832.1"/>
    <property type="molecule type" value="Genomic_DNA"/>
</dbReference>
<comment type="caution">
    <text evidence="1">The sequence shown here is derived from an EMBL/GenBank/DDBJ whole genome shotgun (WGS) entry which is preliminary data.</text>
</comment>
<dbReference type="Proteomes" id="UP000193487">
    <property type="component" value="Unassembled WGS sequence"/>
</dbReference>
<keyword evidence="2" id="KW-1185">Reference proteome</keyword>
<name>A0A1X1XAH0_9MYCO</name>
<proteinExistence type="predicted"/>
<evidence type="ECO:0008006" key="3">
    <source>
        <dbReference type="Google" id="ProtNLM"/>
    </source>
</evidence>
<dbReference type="AlphaFoldDB" id="A0A1X1XAH0"/>
<organism evidence="1 2">
    <name type="scientific">Mycobacterium kyorinense</name>
    <dbReference type="NCBI Taxonomy" id="487514"/>
    <lineage>
        <taxon>Bacteria</taxon>
        <taxon>Bacillati</taxon>
        <taxon>Actinomycetota</taxon>
        <taxon>Actinomycetes</taxon>
        <taxon>Mycobacteriales</taxon>
        <taxon>Mycobacteriaceae</taxon>
        <taxon>Mycobacterium</taxon>
    </lineage>
</organism>